<evidence type="ECO:0000256" key="2">
    <source>
        <dbReference type="ARBA" id="ARBA00006214"/>
    </source>
</evidence>
<dbReference type="PANTHER" id="PTHR14519:SF5">
    <property type="entry name" value="VITAMIN K EPOXIDE REDUCTASE COMPLEX SUBUNIT 1-LIKE PROTEIN 1"/>
    <property type="match status" value="1"/>
</dbReference>
<dbReference type="GO" id="GO:0005789">
    <property type="term" value="C:endoplasmic reticulum membrane"/>
    <property type="evidence" value="ECO:0007669"/>
    <property type="project" value="UniProtKB-SubCell"/>
</dbReference>
<evidence type="ECO:0000256" key="8">
    <source>
        <dbReference type="ARBA" id="ARBA00023002"/>
    </source>
</evidence>
<dbReference type="PANTHER" id="PTHR14519">
    <property type="entry name" value="VITAMIN K EPOXIDE REDUCTASE COMPLEX, SUBUNIT 1"/>
    <property type="match status" value="1"/>
</dbReference>
<evidence type="ECO:0000256" key="4">
    <source>
        <dbReference type="ARBA" id="ARBA00022692"/>
    </source>
</evidence>
<dbReference type="InterPro" id="IPR012932">
    <property type="entry name" value="VKOR"/>
</dbReference>
<evidence type="ECO:0000256" key="3">
    <source>
        <dbReference type="ARBA" id="ARBA00012278"/>
    </source>
</evidence>
<evidence type="ECO:0000256" key="6">
    <source>
        <dbReference type="ARBA" id="ARBA00022824"/>
    </source>
</evidence>
<evidence type="ECO:0000259" key="13">
    <source>
        <dbReference type="SMART" id="SM00756"/>
    </source>
</evidence>
<dbReference type="InterPro" id="IPR038354">
    <property type="entry name" value="VKOR_sf"/>
</dbReference>
<protein>
    <recommendedName>
        <fullName evidence="3">vitamin-K-epoxide reductase (warfarin-sensitive)</fullName>
        <ecNumber evidence="3">1.17.4.4</ecNumber>
    </recommendedName>
</protein>
<dbReference type="SMART" id="SM00756">
    <property type="entry name" value="VKc"/>
    <property type="match status" value="1"/>
</dbReference>
<keyword evidence="5" id="KW-0874">Quinone</keyword>
<dbReference type="EMBL" id="CAXITT010000044">
    <property type="protein sequence ID" value="CAL1529186.1"/>
    <property type="molecule type" value="Genomic_DNA"/>
</dbReference>
<proteinExistence type="inferred from homology"/>
<feature type="transmembrane region" description="Helical" evidence="12">
    <location>
        <begin position="12"/>
        <end position="34"/>
    </location>
</feature>
<comment type="caution">
    <text evidence="14">The sequence shown here is derived from an EMBL/GenBank/DDBJ whole genome shotgun (WGS) entry which is preliminary data.</text>
</comment>
<evidence type="ECO:0000256" key="5">
    <source>
        <dbReference type="ARBA" id="ARBA00022719"/>
    </source>
</evidence>
<keyword evidence="10" id="KW-1015">Disulfide bond</keyword>
<feature type="transmembrane region" description="Helical" evidence="12">
    <location>
        <begin position="113"/>
        <end position="134"/>
    </location>
</feature>
<dbReference type="Pfam" id="PF07884">
    <property type="entry name" value="VKOR"/>
    <property type="match status" value="1"/>
</dbReference>
<evidence type="ECO:0000256" key="10">
    <source>
        <dbReference type="ARBA" id="ARBA00023157"/>
    </source>
</evidence>
<keyword evidence="9 12" id="KW-0472">Membrane</keyword>
<keyword evidence="6" id="KW-0256">Endoplasmic reticulum</keyword>
<keyword evidence="15" id="KW-1185">Reference proteome</keyword>
<comment type="similarity">
    <text evidence="2">Belongs to the VKOR family.</text>
</comment>
<dbReference type="Proteomes" id="UP001497497">
    <property type="component" value="Unassembled WGS sequence"/>
</dbReference>
<dbReference type="GO" id="GO:0048038">
    <property type="term" value="F:quinone binding"/>
    <property type="evidence" value="ECO:0007669"/>
    <property type="project" value="UniProtKB-KW"/>
</dbReference>
<reference evidence="14 15" key="1">
    <citation type="submission" date="2024-04" db="EMBL/GenBank/DDBJ databases">
        <authorList>
            <consortium name="Genoscope - CEA"/>
            <person name="William W."/>
        </authorList>
    </citation>
    <scope>NUCLEOTIDE SEQUENCE [LARGE SCALE GENOMIC DNA]</scope>
</reference>
<organism evidence="14 15">
    <name type="scientific">Lymnaea stagnalis</name>
    <name type="common">Great pond snail</name>
    <name type="synonym">Helix stagnalis</name>
    <dbReference type="NCBI Taxonomy" id="6523"/>
    <lineage>
        <taxon>Eukaryota</taxon>
        <taxon>Metazoa</taxon>
        <taxon>Spiralia</taxon>
        <taxon>Lophotrochozoa</taxon>
        <taxon>Mollusca</taxon>
        <taxon>Gastropoda</taxon>
        <taxon>Heterobranchia</taxon>
        <taxon>Euthyneura</taxon>
        <taxon>Panpulmonata</taxon>
        <taxon>Hygrophila</taxon>
        <taxon>Lymnaeoidea</taxon>
        <taxon>Lymnaeidae</taxon>
        <taxon>Lymnaea</taxon>
    </lineage>
</organism>
<feature type="transmembrane region" description="Helical" evidence="12">
    <location>
        <begin position="139"/>
        <end position="158"/>
    </location>
</feature>
<dbReference type="Gene3D" id="1.20.1440.130">
    <property type="entry name" value="VKOR domain"/>
    <property type="match status" value="1"/>
</dbReference>
<evidence type="ECO:0000313" key="14">
    <source>
        <dbReference type="EMBL" id="CAL1529186.1"/>
    </source>
</evidence>
<gene>
    <name evidence="14" type="ORF">GSLYS_00003341001</name>
</gene>
<dbReference type="EC" id="1.17.4.4" evidence="3"/>
<sequence length="165" mass="18575">MDTMMGEPGYMFWSSMGDVLFFNTLGAVLCLYALHVELRKEKDPSYKALCDIGDNMSCSRVLTSEYSQGFGVMHVFFGKNHILNSRNCNMGLVVYIVNILMCLALPTPLAASIMYYSSIVNVLGCVYLAVILFFVLKDVCLVCLSMYAINGSLLYLTYNMHTFYH</sequence>
<dbReference type="GO" id="GO:0047057">
    <property type="term" value="F:vitamin-K-epoxide reductase (warfarin-sensitive) activity"/>
    <property type="evidence" value="ECO:0007669"/>
    <property type="project" value="UniProtKB-EC"/>
</dbReference>
<keyword evidence="8" id="KW-0560">Oxidoreductase</keyword>
<dbReference type="GO" id="GO:0042373">
    <property type="term" value="P:vitamin K metabolic process"/>
    <property type="evidence" value="ECO:0007669"/>
    <property type="project" value="InterPro"/>
</dbReference>
<dbReference type="AlphaFoldDB" id="A0AAV2H651"/>
<dbReference type="InterPro" id="IPR042406">
    <property type="entry name" value="VKORC1/VKORC1L1"/>
</dbReference>
<keyword evidence="7 12" id="KW-1133">Transmembrane helix</keyword>
<accession>A0AAV2H651</accession>
<comment type="subcellular location">
    <subcellularLocation>
        <location evidence="1">Endoplasmic reticulum membrane</location>
        <topology evidence="1">Multi-pass membrane protein</topology>
    </subcellularLocation>
</comment>
<name>A0AAV2H651_LYMST</name>
<evidence type="ECO:0000313" key="15">
    <source>
        <dbReference type="Proteomes" id="UP001497497"/>
    </source>
</evidence>
<evidence type="ECO:0000256" key="12">
    <source>
        <dbReference type="SAM" id="Phobius"/>
    </source>
</evidence>
<evidence type="ECO:0000256" key="11">
    <source>
        <dbReference type="ARBA" id="ARBA00023284"/>
    </source>
</evidence>
<evidence type="ECO:0000256" key="1">
    <source>
        <dbReference type="ARBA" id="ARBA00004477"/>
    </source>
</evidence>
<feature type="transmembrane region" description="Helical" evidence="12">
    <location>
        <begin position="88"/>
        <end position="107"/>
    </location>
</feature>
<feature type="domain" description="Vitamin K epoxide reductase" evidence="13">
    <location>
        <begin position="8"/>
        <end position="161"/>
    </location>
</feature>
<evidence type="ECO:0000256" key="9">
    <source>
        <dbReference type="ARBA" id="ARBA00023136"/>
    </source>
</evidence>
<evidence type="ECO:0000256" key="7">
    <source>
        <dbReference type="ARBA" id="ARBA00022989"/>
    </source>
</evidence>
<keyword evidence="4 12" id="KW-0812">Transmembrane</keyword>
<dbReference type="CDD" id="cd12917">
    <property type="entry name" value="VKOR_euk"/>
    <property type="match status" value="1"/>
</dbReference>
<keyword evidence="11" id="KW-0676">Redox-active center</keyword>